<dbReference type="GO" id="GO:0030313">
    <property type="term" value="C:cell envelope"/>
    <property type="evidence" value="ECO:0007669"/>
    <property type="project" value="UniProtKB-SubCell"/>
</dbReference>
<dbReference type="SUPFAM" id="SSF46785">
    <property type="entry name" value="Winged helix' DNA-binding domain"/>
    <property type="match status" value="1"/>
</dbReference>
<keyword evidence="3" id="KW-0732">Signal</keyword>
<sequence>MAKAVKNLYLIPVLLKSLDILELLQAESRAMTLEEVRRRTGTSKATVYRALNTLVHRGYLAKTSDGAYRHVARPSKLTFGFGSQSEDLQFSNEVKKSLIAAASGAGVNLVILDNKYDGATAVHNAETFVKKRVDLVIEFQVEHDVAAIIGDKIAAANIPFIAIDIPHPNATFFGVDNYRVGMAAGDLLVNHANEVWGGKVEAVLGLDLPEAGQLVQGRISGAFEAIRAQIPNLPQDAYARIDGRGLRERSDRLVTAYLEKNPKIRHLLIAAATDASALGAIDAARRLKRERHIAIAGQDCIPDVVTEMKRRTSPMVGSISHEPASYGPALINLGMSLLRGQTVAPYNYVNHRVVTRASLLASALRP</sequence>
<evidence type="ECO:0000256" key="1">
    <source>
        <dbReference type="ARBA" id="ARBA00004196"/>
    </source>
</evidence>
<dbReference type="GO" id="GO:0003677">
    <property type="term" value="F:DNA binding"/>
    <property type="evidence" value="ECO:0007669"/>
    <property type="project" value="InterPro"/>
</dbReference>
<dbReference type="SUPFAM" id="SSF53822">
    <property type="entry name" value="Periplasmic binding protein-like I"/>
    <property type="match status" value="1"/>
</dbReference>
<dbReference type="InterPro" id="IPR036388">
    <property type="entry name" value="WH-like_DNA-bd_sf"/>
</dbReference>
<dbReference type="SMART" id="SM00346">
    <property type="entry name" value="HTH_ICLR"/>
    <property type="match status" value="1"/>
</dbReference>
<evidence type="ECO:0000313" key="6">
    <source>
        <dbReference type="Proteomes" id="UP000182409"/>
    </source>
</evidence>
<accession>A0A1H4JNI3</accession>
<dbReference type="Gene3D" id="1.10.10.10">
    <property type="entry name" value="Winged helix-like DNA-binding domain superfamily/Winged helix DNA-binding domain"/>
    <property type="match status" value="1"/>
</dbReference>
<dbReference type="EMBL" id="FNSD01000001">
    <property type="protein sequence ID" value="SEB47248.1"/>
    <property type="molecule type" value="Genomic_DNA"/>
</dbReference>
<dbReference type="PROSITE" id="PS51077">
    <property type="entry name" value="HTH_ICLR"/>
    <property type="match status" value="1"/>
</dbReference>
<dbReference type="RefSeq" id="WP_074652360.1">
    <property type="nucleotide sequence ID" value="NZ_FNSD01000001.1"/>
</dbReference>
<evidence type="ECO:0000259" key="4">
    <source>
        <dbReference type="PROSITE" id="PS51077"/>
    </source>
</evidence>
<comment type="subcellular location">
    <subcellularLocation>
        <location evidence="1">Cell envelope</location>
    </subcellularLocation>
</comment>
<protein>
    <submittedName>
        <fullName evidence="5">Monosaccharide ABC transporter substrate-binding protein, CUT2 family</fullName>
    </submittedName>
</protein>
<organism evidence="5 6">
    <name type="scientific">Terriglobus roseus</name>
    <dbReference type="NCBI Taxonomy" id="392734"/>
    <lineage>
        <taxon>Bacteria</taxon>
        <taxon>Pseudomonadati</taxon>
        <taxon>Acidobacteriota</taxon>
        <taxon>Terriglobia</taxon>
        <taxon>Terriglobales</taxon>
        <taxon>Acidobacteriaceae</taxon>
        <taxon>Terriglobus</taxon>
    </lineage>
</organism>
<evidence type="ECO:0000256" key="2">
    <source>
        <dbReference type="ARBA" id="ARBA00007639"/>
    </source>
</evidence>
<dbReference type="Pfam" id="PF09339">
    <property type="entry name" value="HTH_IclR"/>
    <property type="match status" value="1"/>
</dbReference>
<dbReference type="CDD" id="cd01536">
    <property type="entry name" value="PBP1_ABC_sugar_binding-like"/>
    <property type="match status" value="1"/>
</dbReference>
<dbReference type="PANTHER" id="PTHR46847">
    <property type="entry name" value="D-ALLOSE-BINDING PERIPLASMIC PROTEIN-RELATED"/>
    <property type="match status" value="1"/>
</dbReference>
<dbReference type="Pfam" id="PF13407">
    <property type="entry name" value="Peripla_BP_4"/>
    <property type="match status" value="1"/>
</dbReference>
<dbReference type="PANTHER" id="PTHR46847:SF1">
    <property type="entry name" value="D-ALLOSE-BINDING PERIPLASMIC PROTEIN-RELATED"/>
    <property type="match status" value="1"/>
</dbReference>
<dbReference type="Gene3D" id="3.40.50.2300">
    <property type="match status" value="2"/>
</dbReference>
<dbReference type="AlphaFoldDB" id="A0A1H4JNI3"/>
<dbReference type="Proteomes" id="UP000182409">
    <property type="component" value="Unassembled WGS sequence"/>
</dbReference>
<gene>
    <name evidence="5" type="ORF">SAMN05443244_0695</name>
</gene>
<reference evidence="5 6" key="1">
    <citation type="submission" date="2016-10" db="EMBL/GenBank/DDBJ databases">
        <authorList>
            <person name="de Groot N.N."/>
        </authorList>
    </citation>
    <scope>NUCLEOTIDE SEQUENCE [LARGE SCALE GENOMIC DNA]</scope>
    <source>
        <strain evidence="5 6">AB35.6</strain>
    </source>
</reference>
<comment type="similarity">
    <text evidence="2">Belongs to the bacterial solute-binding protein 2 family.</text>
</comment>
<dbReference type="GO" id="GO:0030246">
    <property type="term" value="F:carbohydrate binding"/>
    <property type="evidence" value="ECO:0007669"/>
    <property type="project" value="UniProtKB-ARBA"/>
</dbReference>
<dbReference type="InterPro" id="IPR025997">
    <property type="entry name" value="SBP_2_dom"/>
</dbReference>
<evidence type="ECO:0000256" key="3">
    <source>
        <dbReference type="ARBA" id="ARBA00022729"/>
    </source>
</evidence>
<dbReference type="InterPro" id="IPR005471">
    <property type="entry name" value="Tscrpt_reg_IclR_N"/>
</dbReference>
<name>A0A1H4JNI3_9BACT</name>
<dbReference type="InterPro" id="IPR028082">
    <property type="entry name" value="Peripla_BP_I"/>
</dbReference>
<dbReference type="InterPro" id="IPR036390">
    <property type="entry name" value="WH_DNA-bd_sf"/>
</dbReference>
<dbReference type="GO" id="GO:0006355">
    <property type="term" value="P:regulation of DNA-templated transcription"/>
    <property type="evidence" value="ECO:0007669"/>
    <property type="project" value="InterPro"/>
</dbReference>
<proteinExistence type="inferred from homology"/>
<feature type="domain" description="HTH iclR-type" evidence="4">
    <location>
        <begin position="11"/>
        <end position="72"/>
    </location>
</feature>
<evidence type="ECO:0000313" key="5">
    <source>
        <dbReference type="EMBL" id="SEB47248.1"/>
    </source>
</evidence>
<dbReference type="OrthoDB" id="9800520at2"/>